<organism evidence="2 3">
    <name type="scientific">Phlyctema vagabunda</name>
    <dbReference type="NCBI Taxonomy" id="108571"/>
    <lineage>
        <taxon>Eukaryota</taxon>
        <taxon>Fungi</taxon>
        <taxon>Dikarya</taxon>
        <taxon>Ascomycota</taxon>
        <taxon>Pezizomycotina</taxon>
        <taxon>Leotiomycetes</taxon>
        <taxon>Helotiales</taxon>
        <taxon>Dermateaceae</taxon>
        <taxon>Phlyctema</taxon>
    </lineage>
</organism>
<dbReference type="PANTHER" id="PTHR35569">
    <property type="entry name" value="CYANAMIDE HYDRATASE DDI2-RELATED"/>
    <property type="match status" value="1"/>
</dbReference>
<feature type="domain" description="HD/PDEase" evidence="1">
    <location>
        <begin position="44"/>
        <end position="119"/>
    </location>
</feature>
<dbReference type="EMBL" id="JBFCZG010000003">
    <property type="protein sequence ID" value="KAL3424534.1"/>
    <property type="molecule type" value="Genomic_DNA"/>
</dbReference>
<dbReference type="SUPFAM" id="SSF109604">
    <property type="entry name" value="HD-domain/PDEase-like"/>
    <property type="match status" value="1"/>
</dbReference>
<protein>
    <submittedName>
        <fullName evidence="2">Metal dependent phosphohydrolase</fullName>
    </submittedName>
</protein>
<dbReference type="Pfam" id="PF01966">
    <property type="entry name" value="HD"/>
    <property type="match status" value="1"/>
</dbReference>
<evidence type="ECO:0000313" key="3">
    <source>
        <dbReference type="Proteomes" id="UP001629113"/>
    </source>
</evidence>
<reference evidence="2 3" key="1">
    <citation type="submission" date="2024-06" db="EMBL/GenBank/DDBJ databases">
        <title>Complete genome of Phlyctema vagabunda strain 19-DSS-EL-015.</title>
        <authorList>
            <person name="Fiorenzani C."/>
        </authorList>
    </citation>
    <scope>NUCLEOTIDE SEQUENCE [LARGE SCALE GENOMIC DNA]</scope>
    <source>
        <strain evidence="2 3">19-DSS-EL-015</strain>
    </source>
</reference>
<evidence type="ECO:0000313" key="2">
    <source>
        <dbReference type="EMBL" id="KAL3424534.1"/>
    </source>
</evidence>
<dbReference type="Gene3D" id="1.10.3210.10">
    <property type="entry name" value="Hypothetical protein af1432"/>
    <property type="match status" value="1"/>
</dbReference>
<name>A0ABR4PMG7_9HELO</name>
<gene>
    <name evidence="2" type="ORF">PVAG01_03815</name>
</gene>
<sequence>MCHFGKDRRDESTGSLSVAKYSSLASLPQNTLCQKAYDFAAARLPLSIFNHSIRVYLHAQQLASMSPIKTATDQETLLFIAAVFHDLGTCEEFNGPERFEVCGADAAVAFLREHAPEMPHCDVHDVWIGIACHTSPEIAERISLFSRTVRLAVLIDFDRPGLREEHGLGGIASQIEQRLPRLDIERVLGDAVVWQIMRRHDPAARLRKAPNNSWPGSLLRGELEKEAGFEGINKYF</sequence>
<dbReference type="SMART" id="SM00471">
    <property type="entry name" value="HDc"/>
    <property type="match status" value="1"/>
</dbReference>
<dbReference type="InterPro" id="IPR006674">
    <property type="entry name" value="HD_domain"/>
</dbReference>
<comment type="caution">
    <text evidence="2">The sequence shown here is derived from an EMBL/GenBank/DDBJ whole genome shotgun (WGS) entry which is preliminary data.</text>
</comment>
<keyword evidence="3" id="KW-1185">Reference proteome</keyword>
<dbReference type="CDD" id="cd00077">
    <property type="entry name" value="HDc"/>
    <property type="match status" value="1"/>
</dbReference>
<dbReference type="Proteomes" id="UP001629113">
    <property type="component" value="Unassembled WGS sequence"/>
</dbReference>
<dbReference type="PANTHER" id="PTHR35569:SF1">
    <property type="entry name" value="CYANAMIDE HYDRATASE DDI2-RELATED"/>
    <property type="match status" value="1"/>
</dbReference>
<accession>A0ABR4PMG7</accession>
<proteinExistence type="predicted"/>
<evidence type="ECO:0000259" key="1">
    <source>
        <dbReference type="SMART" id="SM00471"/>
    </source>
</evidence>
<dbReference type="InterPro" id="IPR003607">
    <property type="entry name" value="HD/PDEase_dom"/>
</dbReference>